<protein>
    <submittedName>
        <fullName evidence="6">Acetolactate synthase large subunit</fullName>
    </submittedName>
</protein>
<dbReference type="Gene3D" id="3.40.50.1220">
    <property type="entry name" value="TPP-binding domain"/>
    <property type="match status" value="1"/>
</dbReference>
<name>A0AA35RJ31_GEOBA</name>
<comment type="caution">
    <text evidence="6">The sequence shown here is derived from an EMBL/GenBank/DDBJ whole genome shotgun (WGS) entry which is preliminary data.</text>
</comment>
<dbReference type="CDD" id="cd07035">
    <property type="entry name" value="TPP_PYR_POX_like"/>
    <property type="match status" value="1"/>
</dbReference>
<dbReference type="PANTHER" id="PTHR18968:SF166">
    <property type="entry name" value="2-HYDROXYACYL-COA LYASE 2"/>
    <property type="match status" value="1"/>
</dbReference>
<dbReference type="GO" id="GO:0005948">
    <property type="term" value="C:acetolactate synthase complex"/>
    <property type="evidence" value="ECO:0007669"/>
    <property type="project" value="TreeGrafter"/>
</dbReference>
<evidence type="ECO:0000313" key="6">
    <source>
        <dbReference type="EMBL" id="CAI8011977.1"/>
    </source>
</evidence>
<organism evidence="6 7">
    <name type="scientific">Geodia barretti</name>
    <name type="common">Barrett's horny sponge</name>
    <dbReference type="NCBI Taxonomy" id="519541"/>
    <lineage>
        <taxon>Eukaryota</taxon>
        <taxon>Metazoa</taxon>
        <taxon>Porifera</taxon>
        <taxon>Demospongiae</taxon>
        <taxon>Heteroscleromorpha</taxon>
        <taxon>Tetractinellida</taxon>
        <taxon>Astrophorina</taxon>
        <taxon>Geodiidae</taxon>
        <taxon>Geodia</taxon>
    </lineage>
</organism>
<keyword evidence="3" id="KW-0786">Thiamine pyrophosphate</keyword>
<proteinExistence type="inferred from homology"/>
<dbReference type="GO" id="GO:0009097">
    <property type="term" value="P:isoleucine biosynthetic process"/>
    <property type="evidence" value="ECO:0007669"/>
    <property type="project" value="TreeGrafter"/>
</dbReference>
<comment type="cofactor">
    <cofactor evidence="1">
        <name>thiamine diphosphate</name>
        <dbReference type="ChEBI" id="CHEBI:58937"/>
    </cofactor>
</comment>
<dbReference type="InterPro" id="IPR012001">
    <property type="entry name" value="Thiamin_PyroP_enz_TPP-bd_dom"/>
</dbReference>
<dbReference type="AlphaFoldDB" id="A0AA35RJ31"/>
<sequence>MHITGNLESNKEKTMAMLEGGQIITKVLKQENVEYLFTLCGGTIESIYEGCLNDGIKIIDTRIDPSATMMADAYARVTGGVGVSGVTRGPGHAAMIYGLATAHMMGSPLYSISGNSDADQIDMGGSQEYNQTGLVKPITKWTRLVAQTERLPEYVGTGFRKALGGRPGPVHLNVPYDVLYDKIDDAEIAYPEPANSRANGRVHGDPEQIDRALKLLAQADSPVIIAAGATHWQNAAGALVDFVEATGIPFFARGGDVNAITRPHPLFFGAATTRFGNASKELCNA</sequence>
<evidence type="ECO:0000256" key="1">
    <source>
        <dbReference type="ARBA" id="ARBA00001964"/>
    </source>
</evidence>
<dbReference type="Pfam" id="PF02776">
    <property type="entry name" value="TPP_enzyme_N"/>
    <property type="match status" value="1"/>
</dbReference>
<evidence type="ECO:0000256" key="3">
    <source>
        <dbReference type="ARBA" id="ARBA00023052"/>
    </source>
</evidence>
<dbReference type="GO" id="GO:0030976">
    <property type="term" value="F:thiamine pyrophosphate binding"/>
    <property type="evidence" value="ECO:0007669"/>
    <property type="project" value="InterPro"/>
</dbReference>
<dbReference type="GO" id="GO:0003984">
    <property type="term" value="F:acetolactate synthase activity"/>
    <property type="evidence" value="ECO:0007669"/>
    <property type="project" value="TreeGrafter"/>
</dbReference>
<evidence type="ECO:0000313" key="7">
    <source>
        <dbReference type="Proteomes" id="UP001174909"/>
    </source>
</evidence>
<dbReference type="Gene3D" id="3.40.50.970">
    <property type="match status" value="1"/>
</dbReference>
<dbReference type="GO" id="GO:0000287">
    <property type="term" value="F:magnesium ion binding"/>
    <property type="evidence" value="ECO:0007669"/>
    <property type="project" value="InterPro"/>
</dbReference>
<dbReference type="InterPro" id="IPR012000">
    <property type="entry name" value="Thiamin_PyroP_enz_cen_dom"/>
</dbReference>
<dbReference type="Pfam" id="PF00205">
    <property type="entry name" value="TPP_enzyme_M"/>
    <property type="match status" value="1"/>
</dbReference>
<dbReference type="GO" id="GO:0050660">
    <property type="term" value="F:flavin adenine dinucleotide binding"/>
    <property type="evidence" value="ECO:0007669"/>
    <property type="project" value="TreeGrafter"/>
</dbReference>
<gene>
    <name evidence="6" type="ORF">GBAR_LOCUS7696</name>
</gene>
<feature type="domain" description="Thiamine pyrophosphate enzyme N-terminal TPP-binding" evidence="5">
    <location>
        <begin position="19"/>
        <end position="132"/>
    </location>
</feature>
<evidence type="ECO:0000256" key="2">
    <source>
        <dbReference type="ARBA" id="ARBA00007812"/>
    </source>
</evidence>
<dbReference type="SUPFAM" id="SSF52467">
    <property type="entry name" value="DHS-like NAD/FAD-binding domain"/>
    <property type="match status" value="1"/>
</dbReference>
<evidence type="ECO:0000259" key="5">
    <source>
        <dbReference type="Pfam" id="PF02776"/>
    </source>
</evidence>
<dbReference type="InterPro" id="IPR029061">
    <property type="entry name" value="THDP-binding"/>
</dbReference>
<dbReference type="Proteomes" id="UP001174909">
    <property type="component" value="Unassembled WGS sequence"/>
</dbReference>
<dbReference type="InterPro" id="IPR045229">
    <property type="entry name" value="TPP_enz"/>
</dbReference>
<dbReference type="GO" id="GO:0009099">
    <property type="term" value="P:L-valine biosynthetic process"/>
    <property type="evidence" value="ECO:0007669"/>
    <property type="project" value="TreeGrafter"/>
</dbReference>
<feature type="domain" description="Thiamine pyrophosphate enzyme central" evidence="4">
    <location>
        <begin position="209"/>
        <end position="275"/>
    </location>
</feature>
<evidence type="ECO:0000259" key="4">
    <source>
        <dbReference type="Pfam" id="PF00205"/>
    </source>
</evidence>
<keyword evidence="7" id="KW-1185">Reference proteome</keyword>
<accession>A0AA35RJ31</accession>
<dbReference type="PANTHER" id="PTHR18968">
    <property type="entry name" value="THIAMINE PYROPHOSPHATE ENZYMES"/>
    <property type="match status" value="1"/>
</dbReference>
<dbReference type="SUPFAM" id="SSF52518">
    <property type="entry name" value="Thiamin diphosphate-binding fold (THDP-binding)"/>
    <property type="match status" value="1"/>
</dbReference>
<dbReference type="EMBL" id="CASHTH010001139">
    <property type="protein sequence ID" value="CAI8011977.1"/>
    <property type="molecule type" value="Genomic_DNA"/>
</dbReference>
<dbReference type="InterPro" id="IPR029035">
    <property type="entry name" value="DHS-like_NAD/FAD-binding_dom"/>
</dbReference>
<reference evidence="6" key="1">
    <citation type="submission" date="2023-03" db="EMBL/GenBank/DDBJ databases">
        <authorList>
            <person name="Steffen K."/>
            <person name="Cardenas P."/>
        </authorList>
    </citation>
    <scope>NUCLEOTIDE SEQUENCE</scope>
</reference>
<comment type="similarity">
    <text evidence="2">Belongs to the TPP enzyme family.</text>
</comment>